<proteinExistence type="predicted"/>
<dbReference type="EMBL" id="JAUUTW010000031">
    <property type="protein sequence ID" value="MDP1453789.1"/>
    <property type="molecule type" value="Genomic_DNA"/>
</dbReference>
<reference evidence="2" key="1">
    <citation type="submission" date="2023-07" db="EMBL/GenBank/DDBJ databases">
        <title>Murine gut Bacillus species.</title>
        <authorList>
            <person name="Gutman E."/>
            <person name="Hashuel R."/>
            <person name="Litvak Y."/>
        </authorList>
    </citation>
    <scope>NUCLEOTIDE SEQUENCE</scope>
    <source>
        <strain evidence="2">RU293</strain>
    </source>
</reference>
<dbReference type="GO" id="GO:0006310">
    <property type="term" value="P:DNA recombination"/>
    <property type="evidence" value="ECO:0007669"/>
    <property type="project" value="UniProtKB-KW"/>
</dbReference>
<evidence type="ECO:0000313" key="2">
    <source>
        <dbReference type="EMBL" id="MDP1453789.1"/>
    </source>
</evidence>
<dbReference type="RefSeq" id="WP_305161354.1">
    <property type="nucleotide sequence ID" value="NZ_JAUUTW010000031.1"/>
</dbReference>
<evidence type="ECO:0000256" key="1">
    <source>
        <dbReference type="ARBA" id="ARBA00023172"/>
    </source>
</evidence>
<dbReference type="GO" id="GO:0015074">
    <property type="term" value="P:DNA integration"/>
    <property type="evidence" value="ECO:0007669"/>
    <property type="project" value="InterPro"/>
</dbReference>
<accession>A0AA90P562</accession>
<evidence type="ECO:0008006" key="4">
    <source>
        <dbReference type="Google" id="ProtNLM"/>
    </source>
</evidence>
<dbReference type="Gene3D" id="1.10.443.10">
    <property type="entry name" value="Intergrase catalytic core"/>
    <property type="match status" value="1"/>
</dbReference>
<dbReference type="AlphaFoldDB" id="A0AA90P562"/>
<dbReference type="InterPro" id="IPR011010">
    <property type="entry name" value="DNA_brk_join_enz"/>
</dbReference>
<evidence type="ECO:0000313" key="3">
    <source>
        <dbReference type="Proteomes" id="UP001178275"/>
    </source>
</evidence>
<protein>
    <recommendedName>
        <fullName evidence="4">Integrase</fullName>
    </recommendedName>
</protein>
<dbReference type="SUPFAM" id="SSF56349">
    <property type="entry name" value="DNA breaking-rejoining enzymes"/>
    <property type="match status" value="1"/>
</dbReference>
<dbReference type="GO" id="GO:0003677">
    <property type="term" value="F:DNA binding"/>
    <property type="evidence" value="ECO:0007669"/>
    <property type="project" value="InterPro"/>
</dbReference>
<name>A0AA90P562_9BACI</name>
<comment type="caution">
    <text evidence="2">The sequence shown here is derived from an EMBL/GenBank/DDBJ whole genome shotgun (WGS) entry which is preliminary data.</text>
</comment>
<sequence length="541" mass="63728">MDILELKLSHELLGNSMVSVIEQIYYDKKENELYLTSFSALKENGHIVADSFNNHIWVMPCKIKANDFTLVFDLDIYSDLNEAVKAFITLRRSSGVSAHKCYDEAQLLKKTIRLSNGLKQMSKVEDKLVSMSEPRAYSLSNVLKNFISFFPCEQGEELQRICDTIPFATYGNRDLPHFHDVLVFNDIVNDFFQTKPVEQTLKFMPIMIWWLITNILPQRPTELLLMNIDCLEHRPDGTMWLEVPRIKNESDSPDRVIHYEPIQIDTKTYQLISFYKMKLVEFGIEDDYLFPRDFYQLFRKRPKRQAFNRMTLYNFDVLLQEFYNEVVEGLYSETNLEKIRPGDTRHFAIINMFLQGFNMLSIARMAGHDVIATQDNYYSHAEHFSQSYVYILAQNMLERKISDTMPDGFIGWRRDAYDRGRIYNDKDTLKMLKVDYGYCKERKEIFPSSCVEDCRVCSNYIFKPDVDKYEQGVQWLQDYSKVLNQRMNEVHLIMKEQCSSSLLSNHPASDEISKTNSMKLVKYMNQKAIIDSILMEEDRYD</sequence>
<dbReference type="InterPro" id="IPR013762">
    <property type="entry name" value="Integrase-like_cat_sf"/>
</dbReference>
<gene>
    <name evidence="2" type="ORF">Q8G36_22825</name>
</gene>
<dbReference type="Proteomes" id="UP001178275">
    <property type="component" value="Unassembled WGS sequence"/>
</dbReference>
<keyword evidence="1" id="KW-0233">DNA recombination</keyword>
<organism evidence="2 3">
    <name type="scientific">Peribacillus frigoritolerans</name>
    <dbReference type="NCBI Taxonomy" id="450367"/>
    <lineage>
        <taxon>Bacteria</taxon>
        <taxon>Bacillati</taxon>
        <taxon>Bacillota</taxon>
        <taxon>Bacilli</taxon>
        <taxon>Bacillales</taxon>
        <taxon>Bacillaceae</taxon>
        <taxon>Peribacillus</taxon>
    </lineage>
</organism>